<feature type="region of interest" description="Disordered" evidence="1">
    <location>
        <begin position="28"/>
        <end position="62"/>
    </location>
</feature>
<name>A0A7W8DAH7_9GAMM</name>
<evidence type="ECO:0000313" key="3">
    <source>
        <dbReference type="Proteomes" id="UP000521199"/>
    </source>
</evidence>
<protein>
    <submittedName>
        <fullName evidence="2">Uncharacterized protein</fullName>
    </submittedName>
</protein>
<accession>A0A7W8DAH7</accession>
<dbReference type="Proteomes" id="UP000521199">
    <property type="component" value="Unassembled WGS sequence"/>
</dbReference>
<evidence type="ECO:0000313" key="2">
    <source>
        <dbReference type="EMBL" id="MBB5209133.1"/>
    </source>
</evidence>
<evidence type="ECO:0000256" key="1">
    <source>
        <dbReference type="SAM" id="MobiDB-lite"/>
    </source>
</evidence>
<keyword evidence="3" id="KW-1185">Reference proteome</keyword>
<reference evidence="2 3" key="1">
    <citation type="submission" date="2020-08" db="EMBL/GenBank/DDBJ databases">
        <title>Genomic Encyclopedia of Type Strains, Phase IV (KMG-IV): sequencing the most valuable type-strain genomes for metagenomic binning, comparative biology and taxonomic classification.</title>
        <authorList>
            <person name="Goeker M."/>
        </authorList>
    </citation>
    <scope>NUCLEOTIDE SEQUENCE [LARGE SCALE GENOMIC DNA]</scope>
    <source>
        <strain evidence="2 3">DSM 24163</strain>
    </source>
</reference>
<sequence length="76" mass="7799">MGAAVDLFFALAGFGASLRWGEIRLKSHPHPNPSPVKGEGLSGKVEVNGHPHPGPSRINGEGLKGWSLAGTACLAS</sequence>
<proteinExistence type="predicted"/>
<comment type="caution">
    <text evidence="2">The sequence shown here is derived from an EMBL/GenBank/DDBJ whole genome shotgun (WGS) entry which is preliminary data.</text>
</comment>
<gene>
    <name evidence="2" type="ORF">HNQ52_002696</name>
</gene>
<dbReference type="EMBL" id="JACHHP010000005">
    <property type="protein sequence ID" value="MBB5209133.1"/>
    <property type="molecule type" value="Genomic_DNA"/>
</dbReference>
<dbReference type="AlphaFoldDB" id="A0A7W8DAH7"/>
<organism evidence="2 3">
    <name type="scientific">Chiayiivirga flava</name>
    <dbReference type="NCBI Taxonomy" id="659595"/>
    <lineage>
        <taxon>Bacteria</taxon>
        <taxon>Pseudomonadati</taxon>
        <taxon>Pseudomonadota</taxon>
        <taxon>Gammaproteobacteria</taxon>
        <taxon>Lysobacterales</taxon>
        <taxon>Lysobacteraceae</taxon>
        <taxon>Chiayiivirga</taxon>
    </lineage>
</organism>